<dbReference type="EMBL" id="LBSJ01000044">
    <property type="protein sequence ID" value="KKQ13813.1"/>
    <property type="molecule type" value="Genomic_DNA"/>
</dbReference>
<dbReference type="InterPro" id="IPR009241">
    <property type="entry name" value="HigB-like"/>
</dbReference>
<protein>
    <submittedName>
        <fullName evidence="1">Toxin-antitoxin system, toxin component, RelE family</fullName>
    </submittedName>
</protein>
<gene>
    <name evidence="1" type="ORF">US28_C0044G0016</name>
</gene>
<organism evidence="1 2">
    <name type="scientific">Candidatus Daviesbacteria bacterium GW2011_GWA1_36_8</name>
    <dbReference type="NCBI Taxonomy" id="1618417"/>
    <lineage>
        <taxon>Bacteria</taxon>
        <taxon>Candidatus Daviesiibacteriota</taxon>
    </lineage>
</organism>
<dbReference type="Proteomes" id="UP000034448">
    <property type="component" value="Unassembled WGS sequence"/>
</dbReference>
<sequence>MDFKITYYQDSSGKDPVHEFLLEVSRSNLVLYNQTYKGLEKLRNRVYHKEPLSKHLESGLWELRIRVGTDILRIVYTFAKGQVIILLHGFIKKQEKTPLGDLELARKRLRELKMKEKN</sequence>
<reference evidence="1 2" key="1">
    <citation type="journal article" date="2015" name="Nature">
        <title>rRNA introns, odd ribosomes, and small enigmatic genomes across a large radiation of phyla.</title>
        <authorList>
            <person name="Brown C.T."/>
            <person name="Hug L.A."/>
            <person name="Thomas B.C."/>
            <person name="Sharon I."/>
            <person name="Castelle C.J."/>
            <person name="Singh A."/>
            <person name="Wilkins M.J."/>
            <person name="Williams K.H."/>
            <person name="Banfield J.F."/>
        </authorList>
    </citation>
    <scope>NUCLEOTIDE SEQUENCE [LARGE SCALE GENOMIC DNA]</scope>
</reference>
<dbReference type="AlphaFoldDB" id="A0A0G0F3G7"/>
<dbReference type="Pfam" id="PF05973">
    <property type="entry name" value="Gp49"/>
    <property type="match status" value="1"/>
</dbReference>
<evidence type="ECO:0000313" key="2">
    <source>
        <dbReference type="Proteomes" id="UP000034448"/>
    </source>
</evidence>
<name>A0A0G0F3G7_9BACT</name>
<accession>A0A0G0F3G7</accession>
<proteinExistence type="predicted"/>
<comment type="caution">
    <text evidence="1">The sequence shown here is derived from an EMBL/GenBank/DDBJ whole genome shotgun (WGS) entry which is preliminary data.</text>
</comment>
<evidence type="ECO:0000313" key="1">
    <source>
        <dbReference type="EMBL" id="KKQ13813.1"/>
    </source>
</evidence>